<evidence type="ECO:0000313" key="2">
    <source>
        <dbReference type="Proteomes" id="UP000688137"/>
    </source>
</evidence>
<evidence type="ECO:0000313" key="1">
    <source>
        <dbReference type="EMBL" id="CAD8116363.1"/>
    </source>
</evidence>
<accession>A0A8S1QKY8</accession>
<comment type="caution">
    <text evidence="1">The sequence shown here is derived from an EMBL/GenBank/DDBJ whole genome shotgun (WGS) entry which is preliminary data.</text>
</comment>
<reference evidence="1" key="1">
    <citation type="submission" date="2021-01" db="EMBL/GenBank/DDBJ databases">
        <authorList>
            <consortium name="Genoscope - CEA"/>
            <person name="William W."/>
        </authorList>
    </citation>
    <scope>NUCLEOTIDE SEQUENCE</scope>
</reference>
<dbReference type="EMBL" id="CAJJDM010000180">
    <property type="protein sequence ID" value="CAD8116363.1"/>
    <property type="molecule type" value="Genomic_DNA"/>
</dbReference>
<dbReference type="Proteomes" id="UP000688137">
    <property type="component" value="Unassembled WGS sequence"/>
</dbReference>
<gene>
    <name evidence="1" type="ORF">PPRIM_AZ9-3.1.T1710037</name>
</gene>
<proteinExistence type="predicted"/>
<dbReference type="AlphaFoldDB" id="A0A8S1QKY8"/>
<organism evidence="1 2">
    <name type="scientific">Paramecium primaurelia</name>
    <dbReference type="NCBI Taxonomy" id="5886"/>
    <lineage>
        <taxon>Eukaryota</taxon>
        <taxon>Sar</taxon>
        <taxon>Alveolata</taxon>
        <taxon>Ciliophora</taxon>
        <taxon>Intramacronucleata</taxon>
        <taxon>Oligohymenophorea</taxon>
        <taxon>Peniculida</taxon>
        <taxon>Parameciidae</taxon>
        <taxon>Paramecium</taxon>
    </lineage>
</organism>
<sequence>MQNQINNQGILLQQISNILYSRNNLQNWKLQNISYTYKDVVICNKKLDRDCLYSYSYILRSRANQHQKTQIKLIIDSITKKQTYSYIVESDEVHYPLPLNYNEQPNIQQMMNTIIKLREENQPQTKQLQTLLESKKNEYNPLKLINEQNQEIQFLNIYQNNKIETIWNQKTFTYQQTTKQDYNELRSKYLQSQNTKLKQQNLHLDLNQIQKKLNKFHLLSQTYHLKHLKNINNQIYLKCKRLLQQMIQQI</sequence>
<protein>
    <submittedName>
        <fullName evidence="1">Uncharacterized protein</fullName>
    </submittedName>
</protein>
<name>A0A8S1QKY8_PARPR</name>
<keyword evidence="2" id="KW-1185">Reference proteome</keyword>